<dbReference type="Gene3D" id="3.40.50.300">
    <property type="entry name" value="P-loop containing nucleotide triphosphate hydrolases"/>
    <property type="match status" value="1"/>
</dbReference>
<evidence type="ECO:0000256" key="3">
    <source>
        <dbReference type="ARBA" id="ARBA00022741"/>
    </source>
</evidence>
<organism evidence="11 12">
    <name type="scientific">Ectocarpus siliculosus</name>
    <name type="common">Brown alga</name>
    <name type="synonym">Conferva siliculosa</name>
    <dbReference type="NCBI Taxonomy" id="2880"/>
    <lineage>
        <taxon>Eukaryota</taxon>
        <taxon>Sar</taxon>
        <taxon>Stramenopiles</taxon>
        <taxon>Ochrophyta</taxon>
        <taxon>PX clade</taxon>
        <taxon>Phaeophyceae</taxon>
        <taxon>Ectocarpales</taxon>
        <taxon>Ectocarpaceae</taxon>
        <taxon>Ectocarpus</taxon>
    </lineage>
</organism>
<keyword evidence="2" id="KW-0677">Repeat</keyword>
<keyword evidence="3" id="KW-0547">Nucleotide-binding</keyword>
<feature type="region of interest" description="Disordered" evidence="7">
    <location>
        <begin position="1432"/>
        <end position="1466"/>
    </location>
</feature>
<dbReference type="Pfam" id="PF13771">
    <property type="entry name" value="zf-HC5HC2H"/>
    <property type="match status" value="1"/>
</dbReference>
<dbReference type="CDD" id="cd17995">
    <property type="entry name" value="DEXHc_CHD6_7_8_9"/>
    <property type="match status" value="1"/>
</dbReference>
<feature type="domain" description="Chromo" evidence="8">
    <location>
        <begin position="320"/>
        <end position="376"/>
    </location>
</feature>
<dbReference type="PROSITE" id="PS50013">
    <property type="entry name" value="CHROMO_2"/>
    <property type="match status" value="1"/>
</dbReference>
<comment type="subcellular location">
    <subcellularLocation>
        <location evidence="1">Nucleus</location>
    </subcellularLocation>
</comment>
<dbReference type="InterPro" id="IPR000330">
    <property type="entry name" value="SNF2_N"/>
</dbReference>
<feature type="region of interest" description="Disordered" evidence="7">
    <location>
        <begin position="1150"/>
        <end position="1226"/>
    </location>
</feature>
<dbReference type="Gene3D" id="3.40.50.10810">
    <property type="entry name" value="Tandem AAA-ATPase domain"/>
    <property type="match status" value="1"/>
</dbReference>
<evidence type="ECO:0000256" key="5">
    <source>
        <dbReference type="ARBA" id="ARBA00022840"/>
    </source>
</evidence>
<keyword evidence="12" id="KW-1185">Reference proteome</keyword>
<dbReference type="InterPro" id="IPR014001">
    <property type="entry name" value="Helicase_ATP-bd"/>
</dbReference>
<dbReference type="GO" id="GO:0016787">
    <property type="term" value="F:hydrolase activity"/>
    <property type="evidence" value="ECO:0007669"/>
    <property type="project" value="UniProtKB-KW"/>
</dbReference>
<feature type="compositionally biased region" description="Basic residues" evidence="7">
    <location>
        <begin position="19"/>
        <end position="35"/>
    </location>
</feature>
<dbReference type="InterPro" id="IPR038718">
    <property type="entry name" value="SNF2-like_sf"/>
</dbReference>
<evidence type="ECO:0000256" key="7">
    <source>
        <dbReference type="SAM" id="MobiDB-lite"/>
    </source>
</evidence>
<dbReference type="SMART" id="SM00487">
    <property type="entry name" value="DEXDc"/>
    <property type="match status" value="1"/>
</dbReference>
<dbReference type="InterPro" id="IPR000953">
    <property type="entry name" value="Chromo/chromo_shadow_dom"/>
</dbReference>
<dbReference type="Gene3D" id="2.40.50.40">
    <property type="match status" value="2"/>
</dbReference>
<dbReference type="EMBL" id="FN649735">
    <property type="protein sequence ID" value="CBN74034.1"/>
    <property type="molecule type" value="Genomic_DNA"/>
</dbReference>
<feature type="compositionally biased region" description="Basic residues" evidence="7">
    <location>
        <begin position="130"/>
        <end position="147"/>
    </location>
</feature>
<feature type="compositionally biased region" description="Basic residues" evidence="7">
    <location>
        <begin position="165"/>
        <end position="175"/>
    </location>
</feature>
<feature type="region of interest" description="Disordered" evidence="7">
    <location>
        <begin position="1053"/>
        <end position="1103"/>
    </location>
</feature>
<evidence type="ECO:0000256" key="2">
    <source>
        <dbReference type="ARBA" id="ARBA00022737"/>
    </source>
</evidence>
<feature type="compositionally biased region" description="Basic and acidic residues" evidence="7">
    <location>
        <begin position="89"/>
        <end position="99"/>
    </location>
</feature>
<keyword evidence="5" id="KW-0067">ATP-binding</keyword>
<dbReference type="InterPro" id="IPR013083">
    <property type="entry name" value="Znf_RING/FYVE/PHD"/>
</dbReference>
<gene>
    <name evidence="11" type="ORF">Esi_0012_0057</name>
</gene>
<feature type="compositionally biased region" description="Polar residues" evidence="7">
    <location>
        <begin position="43"/>
        <end position="53"/>
    </location>
</feature>
<dbReference type="STRING" id="2880.D8LDG9"/>
<proteinExistence type="predicted"/>
<sequence>MSKDMNTGQPDPLFEASKKSPKRKRTSKATSRKRQGAVVLGNRASTRTTRQNGKGNGTAKATPKSADHTPSTGGDDEEEIEESSIGNTNDHDESDERPPKVSKKNSIKNSSPAECEDMSKGMNTGQASKKPAKGRRTSKAAPRKRQGVVKPTTKVVGNRSSTRTTRQKGKGKGKAKATPISANHTPSTGSDDEEEIDESSVTNVDGESGDRPTKLSAILASKTLLPSEWKEMCKDMNTGQITAGSMWKKEEEEEATAPVQKYLVKWDGKSYLHVSWEVSTDLVELTSRTNTQLEQFRQKEFKGELAAERGGGEFFDPSLVQLERVLDVDKVEGQETRLLVKWAGSSYSSCTYELVSDLNNAGLKTAEAIEAYHRREDMKSLVSLKATRKVADGAPDLDKEPPVFKNGGSLRDYQREGVRWIIYNWLQGRGSILADEMGLGKTLQTVAFLSILHNVYGKRGPFLVIAPLSTVPHWLREFQTWSDMNAVVFHGDPEDREILEGYEMEFAGDKGRAEKDKTRIKGKRVWKSTVVITTPELCIRKDVKTLLQRRIAWDVLVVDEAHRLKNSASRLNVVLKDYTFESSLLLTGTPLQNNTEELWTLLNLVDEPKFRDQQGFVEKYGDLQEAEDVSELQEAIKPYLLRRMKEGVEKAVPPKEEIIIEVELTEIQKQYYRAIYDRNTTFLLQGKKQAKDAPSLMNLAMQLRKCCNHPFLITGVEDDVSQQLGGNKTSKEHLVKHSGKLVLLDKLLPRLKTQGHRVLLFSQFKIMLDILEDYLIASDISYGRIDGDIQGRQRQKEIDSFQAPDSDMLVMLLSTRAGGVGITLTAADTCIIYDSDWNPQNDVQAQARCHRIGQTKSVKVYRLLVAKTYETHMFKTASRKLGLDEAVLSGTRPQQKQKSIAPTAKEVEMLLKHGAYDVFREGDEGEAARKKFCEADIETILSRAVVVDHSKGGAEDGAPSNSFSKASFVAAPMDAGDTRDRDTHAYSKRLAKRGIHFELVSSIKLTPENIASSRFGRCILSRRNLPCRAAALQVDVDAEDFWTKTIGLTVPEEKKEELGHRAARAGKKKYTADSESSNEEESEDEEYAANSQSEEDESSGDEFAQVPKKAVVLKGTHLSSLNVNTEASKERSQSLAAQAWCAGERLLGPHVPVADDSDDDQSSAGPDAATTETPVNLNQDAFIERDPVAPGADRPLGGKIDAGVDSGVARSSPSRVSAPGMSPPSVGAEAAARRAADNFDLMEDWDDFFRRPADSAPAPALAPAPSPAPTSGECGVCLGTGTDEQQGVFLVCRRCLICRRKGRDAKSYFITPAKSYAMIPTHEGNFVHYLCFKKAVQDAKVPSDFDEAGNYVPPTGVVGALARAKQKRHCHECDRPGGVVGCCEHEGCSARFHPLCGAVQAARVQRKHDKQWKGLGPHLTIQCKKHLREVNEAREKQEKRRQKYNREHDQAWEVNGKEKGGSPAKAFNWAGAIGASWGGEGGREESTRHGLGGELQEYLDARNKKTRTEVSNTLRGKTVGENGH</sequence>
<accession>D8LDG9</accession>
<dbReference type="SMART" id="SM00298">
    <property type="entry name" value="CHROMO"/>
    <property type="match status" value="2"/>
</dbReference>
<feature type="compositionally biased region" description="Basic and acidic residues" evidence="7">
    <location>
        <begin position="1499"/>
        <end position="1508"/>
    </location>
</feature>
<feature type="region of interest" description="Disordered" evidence="7">
    <location>
        <begin position="1"/>
        <end position="213"/>
    </location>
</feature>
<dbReference type="Gene3D" id="3.30.40.10">
    <property type="entry name" value="Zinc/RING finger domain, C3HC4 (zinc finger)"/>
    <property type="match status" value="1"/>
</dbReference>
<dbReference type="InterPro" id="IPR027417">
    <property type="entry name" value="P-loop_NTPase"/>
</dbReference>
<keyword evidence="6" id="KW-0539">Nucleus</keyword>
<dbReference type="SUPFAM" id="SSF52540">
    <property type="entry name" value="P-loop containing nucleoside triphosphate hydrolases"/>
    <property type="match status" value="2"/>
</dbReference>
<feature type="compositionally biased region" description="Polar residues" evidence="7">
    <location>
        <begin position="180"/>
        <end position="189"/>
    </location>
</feature>
<evidence type="ECO:0000313" key="12">
    <source>
        <dbReference type="Proteomes" id="UP000002630"/>
    </source>
</evidence>
<dbReference type="SMART" id="SM00490">
    <property type="entry name" value="HELICc"/>
    <property type="match status" value="1"/>
</dbReference>
<dbReference type="InterPro" id="IPR023780">
    <property type="entry name" value="Chromo_domain"/>
</dbReference>
<protein>
    <submittedName>
        <fullName evidence="11">Uncharacterized protein</fullName>
    </submittedName>
</protein>
<evidence type="ECO:0000313" key="11">
    <source>
        <dbReference type="EMBL" id="CBN74034.1"/>
    </source>
</evidence>
<feature type="region of interest" description="Disordered" evidence="7">
    <location>
        <begin position="1499"/>
        <end position="1524"/>
    </location>
</feature>
<evidence type="ECO:0000256" key="6">
    <source>
        <dbReference type="ARBA" id="ARBA00023242"/>
    </source>
</evidence>
<evidence type="ECO:0000259" key="9">
    <source>
        <dbReference type="PROSITE" id="PS51192"/>
    </source>
</evidence>
<dbReference type="Pfam" id="PF00176">
    <property type="entry name" value="SNF2-rel_dom"/>
    <property type="match status" value="1"/>
</dbReference>
<dbReference type="InterPro" id="IPR016197">
    <property type="entry name" value="Chromo-like_dom_sf"/>
</dbReference>
<dbReference type="GO" id="GO:0005524">
    <property type="term" value="F:ATP binding"/>
    <property type="evidence" value="ECO:0007669"/>
    <property type="project" value="UniProtKB-KW"/>
</dbReference>
<dbReference type="PROSITE" id="PS51194">
    <property type="entry name" value="HELICASE_CTER"/>
    <property type="match status" value="1"/>
</dbReference>
<evidence type="ECO:0000259" key="8">
    <source>
        <dbReference type="PROSITE" id="PS50013"/>
    </source>
</evidence>
<dbReference type="SUPFAM" id="SSF54160">
    <property type="entry name" value="Chromo domain-like"/>
    <property type="match status" value="2"/>
</dbReference>
<feature type="domain" description="Helicase ATP-binding" evidence="9">
    <location>
        <begin position="422"/>
        <end position="608"/>
    </location>
</feature>
<dbReference type="InterPro" id="IPR049730">
    <property type="entry name" value="SNF2/RAD54-like_C"/>
</dbReference>
<feature type="compositionally biased region" description="Polar residues" evidence="7">
    <location>
        <begin position="1170"/>
        <end position="1179"/>
    </location>
</feature>
<evidence type="ECO:0000256" key="1">
    <source>
        <dbReference type="ARBA" id="ARBA00004123"/>
    </source>
</evidence>
<dbReference type="GO" id="GO:0005634">
    <property type="term" value="C:nucleus"/>
    <property type="evidence" value="ECO:0007669"/>
    <property type="project" value="UniProtKB-SubCell"/>
</dbReference>
<dbReference type="InParanoid" id="D8LDG9"/>
<name>D8LDG9_ECTSI</name>
<dbReference type="EMBL" id="FN647877">
    <property type="protein sequence ID" value="CBN74034.1"/>
    <property type="molecule type" value="Genomic_DNA"/>
</dbReference>
<feature type="compositionally biased region" description="Basic and acidic residues" evidence="7">
    <location>
        <begin position="1432"/>
        <end position="1460"/>
    </location>
</feature>
<dbReference type="PANTHER" id="PTHR45623">
    <property type="entry name" value="CHROMODOMAIN-HELICASE-DNA-BINDING PROTEIN 3-RELATED-RELATED"/>
    <property type="match status" value="1"/>
</dbReference>
<evidence type="ECO:0000259" key="10">
    <source>
        <dbReference type="PROSITE" id="PS51194"/>
    </source>
</evidence>
<dbReference type="CDD" id="cd18793">
    <property type="entry name" value="SF2_C_SNF"/>
    <property type="match status" value="1"/>
</dbReference>
<keyword evidence="4" id="KW-0378">Hydrolase</keyword>
<dbReference type="PROSITE" id="PS51192">
    <property type="entry name" value="HELICASE_ATP_BIND_1"/>
    <property type="match status" value="1"/>
</dbReference>
<evidence type="ECO:0000256" key="4">
    <source>
        <dbReference type="ARBA" id="ARBA00022801"/>
    </source>
</evidence>
<feature type="domain" description="Helicase C-terminal" evidence="10">
    <location>
        <begin position="743"/>
        <end position="899"/>
    </location>
</feature>
<reference evidence="11 12" key="1">
    <citation type="journal article" date="2010" name="Nature">
        <title>The Ectocarpus genome and the independent evolution of multicellularity in brown algae.</title>
        <authorList>
            <person name="Cock J.M."/>
            <person name="Sterck L."/>
            <person name="Rouze P."/>
            <person name="Scornet D."/>
            <person name="Allen A.E."/>
            <person name="Amoutzias G."/>
            <person name="Anthouard V."/>
            <person name="Artiguenave F."/>
            <person name="Aury J.M."/>
            <person name="Badger J.H."/>
            <person name="Beszteri B."/>
            <person name="Billiau K."/>
            <person name="Bonnet E."/>
            <person name="Bothwell J.H."/>
            <person name="Bowler C."/>
            <person name="Boyen C."/>
            <person name="Brownlee C."/>
            <person name="Carrano C.J."/>
            <person name="Charrier B."/>
            <person name="Cho G.Y."/>
            <person name="Coelho S.M."/>
            <person name="Collen J."/>
            <person name="Corre E."/>
            <person name="Da Silva C."/>
            <person name="Delage L."/>
            <person name="Delaroque N."/>
            <person name="Dittami S.M."/>
            <person name="Doulbeau S."/>
            <person name="Elias M."/>
            <person name="Farnham G."/>
            <person name="Gachon C.M."/>
            <person name="Gschloessl B."/>
            <person name="Heesch S."/>
            <person name="Jabbari K."/>
            <person name="Jubin C."/>
            <person name="Kawai H."/>
            <person name="Kimura K."/>
            <person name="Kloareg B."/>
            <person name="Kupper F.C."/>
            <person name="Lang D."/>
            <person name="Le Bail A."/>
            <person name="Leblanc C."/>
            <person name="Lerouge P."/>
            <person name="Lohr M."/>
            <person name="Lopez P.J."/>
            <person name="Martens C."/>
            <person name="Maumus F."/>
            <person name="Michel G."/>
            <person name="Miranda-Saavedra D."/>
            <person name="Morales J."/>
            <person name="Moreau H."/>
            <person name="Motomura T."/>
            <person name="Nagasato C."/>
            <person name="Napoli C.A."/>
            <person name="Nelson D.R."/>
            <person name="Nyvall-Collen P."/>
            <person name="Peters A.F."/>
            <person name="Pommier C."/>
            <person name="Potin P."/>
            <person name="Poulain J."/>
            <person name="Quesneville H."/>
            <person name="Read B."/>
            <person name="Rensing S.A."/>
            <person name="Ritter A."/>
            <person name="Rousvoal S."/>
            <person name="Samanta M."/>
            <person name="Samson G."/>
            <person name="Schroeder D.C."/>
            <person name="Segurens B."/>
            <person name="Strittmatter M."/>
            <person name="Tonon T."/>
            <person name="Tregear J.W."/>
            <person name="Valentin K."/>
            <person name="von Dassow P."/>
            <person name="Yamagishi T."/>
            <person name="Van de Peer Y."/>
            <person name="Wincker P."/>
        </authorList>
    </citation>
    <scope>NUCLEOTIDE SEQUENCE [LARGE SCALE GENOMIC DNA]</scope>
    <source>
        <strain evidence="12">Ec32 / CCAP1310/4</strain>
    </source>
</reference>
<dbReference type="OrthoDB" id="5857104at2759"/>
<dbReference type="InterPro" id="IPR001650">
    <property type="entry name" value="Helicase_C-like"/>
</dbReference>
<feature type="compositionally biased region" description="Acidic residues" evidence="7">
    <location>
        <begin position="1076"/>
        <end position="1100"/>
    </location>
</feature>
<dbReference type="Proteomes" id="UP000002630">
    <property type="component" value="Linkage Group LG10"/>
</dbReference>
<dbReference type="Pfam" id="PF00271">
    <property type="entry name" value="Helicase_C"/>
    <property type="match status" value="1"/>
</dbReference>
<dbReference type="eggNOG" id="KOG0384">
    <property type="taxonomic scope" value="Eukaryota"/>
</dbReference>
<dbReference type="Pfam" id="PF00385">
    <property type="entry name" value="Chromo"/>
    <property type="match status" value="1"/>
</dbReference>